<dbReference type="InterPro" id="IPR002591">
    <property type="entry name" value="Phosphodiest/P_Trfase"/>
</dbReference>
<keyword evidence="6 12" id="KW-0812">Transmembrane</keyword>
<comment type="caution">
    <text evidence="13">The sequence shown here is derived from an EMBL/GenBank/DDBJ whole genome shotgun (WGS) entry which is preliminary data.</text>
</comment>
<dbReference type="InterPro" id="IPR037675">
    <property type="entry name" value="PIG-O_N"/>
</dbReference>
<accession>A0A176W668</accession>
<evidence type="ECO:0000256" key="12">
    <source>
        <dbReference type="SAM" id="Phobius"/>
    </source>
</evidence>
<comment type="subcellular location">
    <subcellularLocation>
        <location evidence="1">Endoplasmic reticulum membrane</location>
        <topology evidence="1">Multi-pass membrane protein</topology>
    </subcellularLocation>
</comment>
<reference evidence="13" key="1">
    <citation type="submission" date="2016-03" db="EMBL/GenBank/DDBJ databases">
        <title>Mechanisms controlling the formation of the plant cell surface in tip-growing cells are functionally conserved among land plants.</title>
        <authorList>
            <person name="Honkanen S."/>
            <person name="Jones V.A."/>
            <person name="Morieri G."/>
            <person name="Champion C."/>
            <person name="Hetherington A.J."/>
            <person name="Kelly S."/>
            <person name="Saint-Marcoux D."/>
            <person name="Proust H."/>
            <person name="Prescott H."/>
            <person name="Dolan L."/>
        </authorList>
    </citation>
    <scope>NUCLEOTIDE SEQUENCE [LARGE SCALE GENOMIC DNA]</scope>
    <source>
        <tissue evidence="13">Whole gametophyte</tissue>
    </source>
</reference>
<dbReference type="GO" id="GO:0006506">
    <property type="term" value="P:GPI anchor biosynthetic process"/>
    <property type="evidence" value="ECO:0007669"/>
    <property type="project" value="UniProtKB-UniPathway"/>
</dbReference>
<dbReference type="Proteomes" id="UP000077202">
    <property type="component" value="Unassembled WGS sequence"/>
</dbReference>
<comment type="similarity">
    <text evidence="3">Belongs to the PIGG/PIGN/PIGO family. PIGO subfamily.</text>
</comment>
<feature type="region of interest" description="Disordered" evidence="11">
    <location>
        <begin position="730"/>
        <end position="749"/>
    </location>
</feature>
<evidence type="ECO:0000256" key="1">
    <source>
        <dbReference type="ARBA" id="ARBA00004477"/>
    </source>
</evidence>
<keyword evidence="9 12" id="KW-0472">Membrane</keyword>
<keyword evidence="14" id="KW-1185">Reference proteome</keyword>
<dbReference type="InterPro" id="IPR039524">
    <property type="entry name" value="PIGO/GPI13"/>
</dbReference>
<dbReference type="EMBL" id="LVLJ01001739">
    <property type="protein sequence ID" value="OAE28489.1"/>
    <property type="molecule type" value="Genomic_DNA"/>
</dbReference>
<feature type="compositionally biased region" description="Polar residues" evidence="11">
    <location>
        <begin position="730"/>
        <end position="748"/>
    </location>
</feature>
<feature type="transmembrane region" description="Helical" evidence="12">
    <location>
        <begin position="542"/>
        <end position="561"/>
    </location>
</feature>
<keyword evidence="10" id="KW-0325">Glycoprotein</keyword>
<protein>
    <submittedName>
        <fullName evidence="13">Uncharacterized protein</fullName>
    </submittedName>
</protein>
<organism evidence="13 14">
    <name type="scientific">Marchantia polymorpha subsp. ruderalis</name>
    <dbReference type="NCBI Taxonomy" id="1480154"/>
    <lineage>
        <taxon>Eukaryota</taxon>
        <taxon>Viridiplantae</taxon>
        <taxon>Streptophyta</taxon>
        <taxon>Embryophyta</taxon>
        <taxon>Marchantiophyta</taxon>
        <taxon>Marchantiopsida</taxon>
        <taxon>Marchantiidae</taxon>
        <taxon>Marchantiales</taxon>
        <taxon>Marchantiaceae</taxon>
        <taxon>Marchantia</taxon>
    </lineage>
</organism>
<evidence type="ECO:0000313" key="13">
    <source>
        <dbReference type="EMBL" id="OAE28489.1"/>
    </source>
</evidence>
<evidence type="ECO:0000256" key="7">
    <source>
        <dbReference type="ARBA" id="ARBA00022824"/>
    </source>
</evidence>
<dbReference type="UniPathway" id="UPA00196"/>
<evidence type="ECO:0000313" key="14">
    <source>
        <dbReference type="Proteomes" id="UP000077202"/>
    </source>
</evidence>
<evidence type="ECO:0000256" key="11">
    <source>
        <dbReference type="SAM" id="MobiDB-lite"/>
    </source>
</evidence>
<dbReference type="Pfam" id="PF01663">
    <property type="entry name" value="Phosphodiest"/>
    <property type="match status" value="1"/>
</dbReference>
<feature type="transmembrane region" description="Helical" evidence="12">
    <location>
        <begin position="619"/>
        <end position="637"/>
    </location>
</feature>
<evidence type="ECO:0000256" key="8">
    <source>
        <dbReference type="ARBA" id="ARBA00022989"/>
    </source>
</evidence>
<comment type="pathway">
    <text evidence="2">Glycolipid biosynthesis; glycosylphosphatidylinositol-anchor biosynthesis.</text>
</comment>
<dbReference type="CDD" id="cd16023">
    <property type="entry name" value="GPI_EPT_3"/>
    <property type="match status" value="1"/>
</dbReference>
<keyword evidence="5" id="KW-0808">Transferase</keyword>
<dbReference type="PANTHER" id="PTHR23071">
    <property type="entry name" value="PHOSPHATIDYLINOSITOL GLYCAN"/>
    <property type="match status" value="1"/>
</dbReference>
<evidence type="ECO:0000256" key="9">
    <source>
        <dbReference type="ARBA" id="ARBA00023136"/>
    </source>
</evidence>
<evidence type="ECO:0000256" key="5">
    <source>
        <dbReference type="ARBA" id="ARBA00022679"/>
    </source>
</evidence>
<dbReference type="Gene3D" id="3.40.720.10">
    <property type="entry name" value="Alkaline Phosphatase, subunit A"/>
    <property type="match status" value="1"/>
</dbReference>
<evidence type="ECO:0000256" key="2">
    <source>
        <dbReference type="ARBA" id="ARBA00004687"/>
    </source>
</evidence>
<dbReference type="PANTHER" id="PTHR23071:SF1">
    <property type="entry name" value="GPI ETHANOLAMINE PHOSPHATE TRANSFERASE 3"/>
    <property type="match status" value="1"/>
</dbReference>
<evidence type="ECO:0000256" key="4">
    <source>
        <dbReference type="ARBA" id="ARBA00022502"/>
    </source>
</evidence>
<keyword evidence="8 12" id="KW-1133">Transmembrane helix</keyword>
<name>A0A176W668_MARPO</name>
<gene>
    <name evidence="13" type="ORF">AXG93_115s1800</name>
</gene>
<dbReference type="GO" id="GO:0051377">
    <property type="term" value="F:mannose-ethanolamine phosphotransferase activity"/>
    <property type="evidence" value="ECO:0007669"/>
    <property type="project" value="InterPro"/>
</dbReference>
<feature type="transmembrane region" description="Helical" evidence="12">
    <location>
        <begin position="582"/>
        <end position="599"/>
    </location>
</feature>
<evidence type="ECO:0000256" key="10">
    <source>
        <dbReference type="ARBA" id="ARBA00023180"/>
    </source>
</evidence>
<dbReference type="InterPro" id="IPR017850">
    <property type="entry name" value="Alkaline_phosphatase_core_sf"/>
</dbReference>
<proteinExistence type="inferred from homology"/>
<feature type="transmembrane region" description="Helical" evidence="12">
    <location>
        <begin position="968"/>
        <end position="992"/>
    </location>
</feature>
<feature type="transmembrane region" description="Helical" evidence="12">
    <location>
        <begin position="12"/>
        <end position="32"/>
    </location>
</feature>
<dbReference type="SUPFAM" id="SSF53649">
    <property type="entry name" value="Alkaline phosphatase-like"/>
    <property type="match status" value="1"/>
</dbReference>
<dbReference type="AlphaFoldDB" id="A0A176W668"/>
<evidence type="ECO:0000256" key="6">
    <source>
        <dbReference type="ARBA" id="ARBA00022692"/>
    </source>
</evidence>
<dbReference type="GO" id="GO:0005789">
    <property type="term" value="C:endoplasmic reticulum membrane"/>
    <property type="evidence" value="ECO:0007669"/>
    <property type="project" value="UniProtKB-SubCell"/>
</dbReference>
<evidence type="ECO:0000256" key="3">
    <source>
        <dbReference type="ARBA" id="ARBA00008695"/>
    </source>
</evidence>
<keyword evidence="7" id="KW-0256">Endoplasmic reticulum</keyword>
<keyword evidence="4" id="KW-0337">GPI-anchor biosynthesis</keyword>
<sequence length="1000" mass="110898">MTLSLGKRSLCLFVYLLVLDGVAIFFFTRGFLLTRTELSVFSECSDVSNCPSCFDRSLKCHTEDQQAEDLAANRPTSGLLIDSHCTHGLDEGAKNVAAGTSKQVNDFNEGCWTLPAIKKAVILIIDALRFDFVAHSRNFNGEPKPWMDKLSILQRLVEEQNSTARIFKFIADPPTTTLQRLKLQRTGKRVVMMGDDTWMQLFPTQFSMAYPFPSYNVKDLHTVCATSTVDDGVIRELFPALHRNDWDVLIGHFLGVDHVGHIFGVESPLMVEKLKQYNDVIENVATLLKNMSEPGGLLEDTLLIVMGDHGQTLNGDHGGGTPEEVETALFALSTHHNSRSSLPESLKSCEVTLTNPSPATMVCDVQEDPVIGCISSIPQLDFSASMSSFLGVPFPYGSVGQVNAELFDLVARDAVSSTTHVEDDTVWSKASLTLMEHYKEVLCINSWQVKRYFEAYSAVAISGFPPQDLARLTDLYSTAQNINTTERDLFCSWASSTDESSRKATRQRILDEVQKQVEAFREYLKAAAALARSQWTQFGIEWMVVGLSFLIASVVIRAAALRRLSHSGKQRWEAGLFPTKPLLINSIGASYPIIMLVVLHPLLTRTPLQPVVTYIRDNLSIVVVCVTVGASVMAYLTSSPRSFSEKKFRTLANEQKSDHRKWSWDMEVDFRSIAATVFVILHGFSLFSNSYIGSLFYGTRVGFTQGTNSSSFQGDESRRQFRALVLNSCKQKSASSSDPDLHNRSTSPPRRHMDIKVQIREISLLCWKIVEDFVLATITAVIFSWARPGVEVASSAKLLIETGASVAAGSSGTILLLMGRRGPLISMLVILEVWCFLELQAITTTSGSTDLSDAEDERKRVDKIVQSFGATADWSMVALQLFFSTGHSCAFDGLHFSAAFIGFDDFGFYQQGILLAVETFGASHLLPVFGLPVIILLGQNLLRSRGRDDERMVITEVTKVWGIFAPKFVFDALGFLVLDVLVILATAIFLIFRRPKQHEA</sequence>